<proteinExistence type="predicted"/>
<dbReference type="GO" id="GO:0008840">
    <property type="term" value="F:4-hydroxy-tetrahydrodipicolinate synthase activity"/>
    <property type="evidence" value="ECO:0007669"/>
    <property type="project" value="UniProtKB-EC"/>
</dbReference>
<dbReference type="InterPro" id="IPR057238">
    <property type="entry name" value="DUF7916"/>
</dbReference>
<dbReference type="Pfam" id="PF25509">
    <property type="entry name" value="DUF7916"/>
    <property type="match status" value="1"/>
</dbReference>
<dbReference type="EMBL" id="CADCVM010000053">
    <property type="protein sequence ID" value="CAA9469535.1"/>
    <property type="molecule type" value="Genomic_DNA"/>
</dbReference>
<organism evidence="2">
    <name type="scientific">uncultured Rubrobacteraceae bacterium</name>
    <dbReference type="NCBI Taxonomy" id="349277"/>
    <lineage>
        <taxon>Bacteria</taxon>
        <taxon>Bacillati</taxon>
        <taxon>Actinomycetota</taxon>
        <taxon>Rubrobacteria</taxon>
        <taxon>Rubrobacterales</taxon>
        <taxon>Rubrobacteraceae</taxon>
        <taxon>environmental samples</taxon>
    </lineage>
</organism>
<sequence>MDPPKRILDCGPADFASMGGADLLLSIRRSEGRTVLCEVLWPAPPRVDGTTNPELAVAFGADLVLLNKFDAAEGLPGLKERLGRPVGVNVEPSEAVPTHRRASRENLERLEAVDFLVVTANPDAEVDLEQMAGAAALAREVLPGVPVFVGKMHGSGGRGLPSAGEVSRLAAASDAVLLPAPGTVPGSRESVVAELVGAAQGAGALAVATVGTSQEGADAETVRELALAAKRAGADVLHLGDADHSGMAEPMNVLAASIAIRGRRHAYRRMALR</sequence>
<reference evidence="2" key="1">
    <citation type="submission" date="2020-02" db="EMBL/GenBank/DDBJ databases">
        <authorList>
            <person name="Meier V. D."/>
        </authorList>
    </citation>
    <scope>NUCLEOTIDE SEQUENCE</scope>
    <source>
        <strain evidence="2">AVDCRST_MAG05</strain>
    </source>
</reference>
<dbReference type="AlphaFoldDB" id="A0A6J4RBQ4"/>
<evidence type="ECO:0000259" key="1">
    <source>
        <dbReference type="Pfam" id="PF25509"/>
    </source>
</evidence>
<dbReference type="EC" id="4.3.3.7" evidence="2"/>
<gene>
    <name evidence="2" type="ORF">AVDCRST_MAG05-431</name>
</gene>
<keyword evidence="2" id="KW-0456">Lyase</keyword>
<feature type="domain" description="DUF7916" evidence="1">
    <location>
        <begin position="8"/>
        <end position="271"/>
    </location>
</feature>
<accession>A0A6J4RBQ4</accession>
<protein>
    <submittedName>
        <fullName evidence="2">4-hydroxy-tetrahydrodipicolinate synthase</fullName>
        <ecNumber evidence="2">4.3.3.7</ecNumber>
    </submittedName>
</protein>
<name>A0A6J4RBQ4_9ACTN</name>
<evidence type="ECO:0000313" key="2">
    <source>
        <dbReference type="EMBL" id="CAA9469535.1"/>
    </source>
</evidence>